<dbReference type="Gene3D" id="1.10.8.60">
    <property type="match status" value="1"/>
</dbReference>
<keyword evidence="1" id="KW-0547">Nucleotide-binding</keyword>
<dbReference type="InterPro" id="IPR009057">
    <property type="entry name" value="Homeodomain-like_sf"/>
</dbReference>
<reference evidence="6" key="2">
    <citation type="submission" date="2021-04" db="EMBL/GenBank/DDBJ databases">
        <authorList>
            <person name="Gilroy R."/>
        </authorList>
    </citation>
    <scope>NUCLEOTIDE SEQUENCE</scope>
    <source>
        <strain evidence="6">ChiHjej9B8-13557</strain>
    </source>
</reference>
<dbReference type="Gene3D" id="3.40.50.10660">
    <property type="entry name" value="PrpR receptor domain-like"/>
    <property type="match status" value="1"/>
</dbReference>
<dbReference type="Pfam" id="PF25601">
    <property type="entry name" value="AAA_lid_14"/>
    <property type="match status" value="1"/>
</dbReference>
<keyword evidence="3" id="KW-0805">Transcription regulation</keyword>
<dbReference type="Gene3D" id="3.40.50.2300">
    <property type="match status" value="1"/>
</dbReference>
<evidence type="ECO:0000313" key="6">
    <source>
        <dbReference type="EMBL" id="HJB58878.1"/>
    </source>
</evidence>
<dbReference type="InterPro" id="IPR010524">
    <property type="entry name" value="Sig_transdc_resp-reg_PrpR_N"/>
</dbReference>
<dbReference type="PROSITE" id="PS50045">
    <property type="entry name" value="SIGMA54_INTERACT_4"/>
    <property type="match status" value="1"/>
</dbReference>
<evidence type="ECO:0000256" key="1">
    <source>
        <dbReference type="ARBA" id="ARBA00022741"/>
    </source>
</evidence>
<comment type="caution">
    <text evidence="6">The sequence shown here is derived from an EMBL/GenBank/DDBJ whole genome shotgun (WGS) entry which is preliminary data.</text>
</comment>
<dbReference type="InterPro" id="IPR002197">
    <property type="entry name" value="HTH_Fis"/>
</dbReference>
<reference evidence="6" key="1">
    <citation type="journal article" date="2021" name="PeerJ">
        <title>Extensive microbial diversity within the chicken gut microbiome revealed by metagenomics and culture.</title>
        <authorList>
            <person name="Gilroy R."/>
            <person name="Ravi A."/>
            <person name="Getino M."/>
            <person name="Pursley I."/>
            <person name="Horton D.L."/>
            <person name="Alikhan N.F."/>
            <person name="Baker D."/>
            <person name="Gharbi K."/>
            <person name="Hall N."/>
            <person name="Watson M."/>
            <person name="Adriaenssens E.M."/>
            <person name="Foster-Nyarko E."/>
            <person name="Jarju S."/>
            <person name="Secka A."/>
            <person name="Antonio M."/>
            <person name="Oren A."/>
            <person name="Chaudhuri R.R."/>
            <person name="La Ragione R."/>
            <person name="Hildebrand F."/>
            <person name="Pallen M.J."/>
        </authorList>
    </citation>
    <scope>NUCLEOTIDE SEQUENCE</scope>
    <source>
        <strain evidence="6">ChiHjej9B8-13557</strain>
    </source>
</reference>
<dbReference type="Pfam" id="PF02954">
    <property type="entry name" value="HTH_8"/>
    <property type="match status" value="1"/>
</dbReference>
<accession>A0A9D2MFY0</accession>
<keyword evidence="2" id="KW-0067">ATP-binding</keyword>
<dbReference type="SUPFAM" id="SSF159800">
    <property type="entry name" value="PrpR receptor domain-like"/>
    <property type="match status" value="1"/>
</dbReference>
<evidence type="ECO:0000256" key="3">
    <source>
        <dbReference type="ARBA" id="ARBA00023015"/>
    </source>
</evidence>
<keyword evidence="4" id="KW-0804">Transcription</keyword>
<evidence type="ECO:0000313" key="7">
    <source>
        <dbReference type="Proteomes" id="UP000824211"/>
    </source>
</evidence>
<dbReference type="SUPFAM" id="SSF46689">
    <property type="entry name" value="Homeodomain-like"/>
    <property type="match status" value="1"/>
</dbReference>
<protein>
    <submittedName>
        <fullName evidence="6">PrpR N-terminal domain-containing protein</fullName>
    </submittedName>
</protein>
<dbReference type="Gene3D" id="3.40.50.300">
    <property type="entry name" value="P-loop containing nucleotide triphosphate hydrolases"/>
    <property type="match status" value="1"/>
</dbReference>
<proteinExistence type="predicted"/>
<dbReference type="InterPro" id="IPR058031">
    <property type="entry name" value="AAA_lid_NorR"/>
</dbReference>
<evidence type="ECO:0000256" key="4">
    <source>
        <dbReference type="ARBA" id="ARBA00023163"/>
    </source>
</evidence>
<dbReference type="GO" id="GO:0006355">
    <property type="term" value="P:regulation of DNA-templated transcription"/>
    <property type="evidence" value="ECO:0007669"/>
    <property type="project" value="InterPro"/>
</dbReference>
<sequence length="610" mass="66765">MGPIRILGIAPYQGIASLMDTVCADRENVEIDTFVGDMAAGLQIAQQRLADPGADYDVILSRGGTAELIRQNTDLPVIDIPLSVYDILRTIKLAENYEFSYAIIGFPAITRNAAFVCDVLRYTVEIHTIHDLAEARGVLARLRDKDCRLLLCDVVTTSLAQEYGIPTILFTSGLESVGEALDEAVQQALHQRQIRTQEDFFCQTLQALPHDTLVLRPDGTALVSAVHDPLPDAVHKRAAALALSARPQTCAVEAGRRLYDLTARPARRGEEPVQVVSITAREQAYPLEECGILFEDVQESADGFFSSFYRTTQTPAPGSLTLEQYLESRRPILIYGEPGTAKPQMARMLHGRSEWAGAPLVTVDCALLGERGWSYLLEQEASPLRQGGCALVFARVNLLDEAGLSRLLSAVSAFAARRRGLVLFLASGGALEALAPNFRRVIDALGCLTLRMPPLRDHLQDVPSLAGLYISSLNMRTARAIVGFEPEAARKMQQYPWPGNYDQFRRVLDELVLMTSSAYIPAASVDALLERERALYPGADGPKTPAAALDGGPTLPGAIALDQTLEQIELQVVKMVLAEEKGNQKRTAQRLGISRTTLWRMLQKDPQPAP</sequence>
<dbReference type="InterPro" id="IPR027417">
    <property type="entry name" value="P-loop_NTPase"/>
</dbReference>
<dbReference type="PANTHER" id="PTHR32071:SF57">
    <property type="entry name" value="C4-DICARBOXYLATE TRANSPORT TRANSCRIPTIONAL REGULATORY PROTEIN DCTD"/>
    <property type="match status" value="1"/>
</dbReference>
<dbReference type="Pfam" id="PF06506">
    <property type="entry name" value="PrpR_N"/>
    <property type="match status" value="1"/>
</dbReference>
<evidence type="ECO:0000256" key="2">
    <source>
        <dbReference type="ARBA" id="ARBA00022840"/>
    </source>
</evidence>
<dbReference type="InterPro" id="IPR002078">
    <property type="entry name" value="Sigma_54_int"/>
</dbReference>
<dbReference type="Gene3D" id="1.10.10.60">
    <property type="entry name" value="Homeodomain-like"/>
    <property type="match status" value="1"/>
</dbReference>
<dbReference type="EMBL" id="DWXX01000078">
    <property type="protein sequence ID" value="HJB58878.1"/>
    <property type="molecule type" value="Genomic_DNA"/>
</dbReference>
<evidence type="ECO:0000259" key="5">
    <source>
        <dbReference type="PROSITE" id="PS50045"/>
    </source>
</evidence>
<gene>
    <name evidence="6" type="ORF">H9771_04345</name>
</gene>
<organism evidence="6 7">
    <name type="scientific">Candidatus Faecalibacterium faecipullorum</name>
    <dbReference type="NCBI Taxonomy" id="2838578"/>
    <lineage>
        <taxon>Bacteria</taxon>
        <taxon>Bacillati</taxon>
        <taxon>Bacillota</taxon>
        <taxon>Clostridia</taxon>
        <taxon>Eubacteriales</taxon>
        <taxon>Oscillospiraceae</taxon>
        <taxon>Faecalibacterium</taxon>
    </lineage>
</organism>
<feature type="domain" description="Sigma-54 factor interaction" evidence="5">
    <location>
        <begin position="322"/>
        <end position="513"/>
    </location>
</feature>
<dbReference type="Proteomes" id="UP000824211">
    <property type="component" value="Unassembled WGS sequence"/>
</dbReference>
<dbReference type="SUPFAM" id="SSF52540">
    <property type="entry name" value="P-loop containing nucleoside triphosphate hydrolases"/>
    <property type="match status" value="1"/>
</dbReference>
<dbReference type="PANTHER" id="PTHR32071">
    <property type="entry name" value="TRANSCRIPTIONAL REGULATORY PROTEIN"/>
    <property type="match status" value="1"/>
</dbReference>
<dbReference type="GO" id="GO:0000156">
    <property type="term" value="F:phosphorelay response regulator activity"/>
    <property type="evidence" value="ECO:0007669"/>
    <property type="project" value="InterPro"/>
</dbReference>
<name>A0A9D2MFY0_9FIRM</name>
<dbReference type="Pfam" id="PF00158">
    <property type="entry name" value="Sigma54_activat"/>
    <property type="match status" value="1"/>
</dbReference>
<dbReference type="AlphaFoldDB" id="A0A9D2MFY0"/>
<dbReference type="GO" id="GO:0005524">
    <property type="term" value="F:ATP binding"/>
    <property type="evidence" value="ECO:0007669"/>
    <property type="project" value="UniProtKB-KW"/>
</dbReference>
<dbReference type="GO" id="GO:0043565">
    <property type="term" value="F:sequence-specific DNA binding"/>
    <property type="evidence" value="ECO:0007669"/>
    <property type="project" value="InterPro"/>
</dbReference>